<dbReference type="EMBL" id="CP074126">
    <property type="protein sequence ID" value="QUS57341.1"/>
    <property type="molecule type" value="Genomic_DNA"/>
</dbReference>
<name>A0ABX8AVP4_9HYPH</name>
<protein>
    <submittedName>
        <fullName evidence="1">Uncharacterized protein</fullName>
    </submittedName>
</protein>
<reference evidence="1 2" key="1">
    <citation type="journal article" date="2021" name="Angew. Chem. Int. Ed. Engl.">
        <title>A novel family of nonribosomal peptides modulate collective behavior in Pseudovibrio bacteria isolated from marine sponges.</title>
        <authorList>
            <person name="Ioca L.P."/>
            <person name="Dai Y."/>
            <person name="Kunakom S."/>
            <person name="Diaz-Espinosa J."/>
            <person name="Krunic A."/>
            <person name="Crnkovic C.M."/>
            <person name="Orjala J."/>
            <person name="Sanchez L.M."/>
            <person name="Ferreira A.G."/>
            <person name="Berlinck R.G.S."/>
            <person name="Eustaquio A.S."/>
        </authorList>
    </citation>
    <scope>NUCLEOTIDE SEQUENCE [LARGE SCALE GENOMIC DNA]</scope>
    <source>
        <strain evidence="1 2">Ab134</strain>
    </source>
</reference>
<organism evidence="1 2">
    <name type="scientific">Pseudovibrio brasiliensis</name>
    <dbReference type="NCBI Taxonomy" id="1898042"/>
    <lineage>
        <taxon>Bacteria</taxon>
        <taxon>Pseudomonadati</taxon>
        <taxon>Pseudomonadota</taxon>
        <taxon>Alphaproteobacteria</taxon>
        <taxon>Hyphomicrobiales</taxon>
        <taxon>Stappiaceae</taxon>
        <taxon>Pseudovibrio</taxon>
    </lineage>
</organism>
<keyword evidence="2" id="KW-1185">Reference proteome</keyword>
<evidence type="ECO:0000313" key="1">
    <source>
        <dbReference type="EMBL" id="QUS57341.1"/>
    </source>
</evidence>
<sequence>MSEQKFPVEFDRSVTLSEKEAIAAQKLALLLAGLGAVKDEKRDWLAVSTPQPTPQLHALTLMLSCETALVVLGFAKGESVEEIGACHTLGASRKEVLDALHAGLVLAHEVLIECASDAAVPHRMAKLQDYIGRIQIAA</sequence>
<dbReference type="Proteomes" id="UP000680706">
    <property type="component" value="Chromosome"/>
</dbReference>
<gene>
    <name evidence="1" type="ORF">KGB56_08110</name>
</gene>
<dbReference type="RefSeq" id="WP_075699051.1">
    <property type="nucleotide sequence ID" value="NZ_CP074126.1"/>
</dbReference>
<accession>A0ABX8AVP4</accession>
<proteinExistence type="predicted"/>
<evidence type="ECO:0000313" key="2">
    <source>
        <dbReference type="Proteomes" id="UP000680706"/>
    </source>
</evidence>